<evidence type="ECO:0000256" key="4">
    <source>
        <dbReference type="ARBA" id="ARBA00023136"/>
    </source>
</evidence>
<dbReference type="EMBL" id="QOQK01000039">
    <property type="protein sequence ID" value="RCL83014.1"/>
    <property type="molecule type" value="Genomic_DNA"/>
</dbReference>
<dbReference type="GO" id="GO:0008610">
    <property type="term" value="P:lipid biosynthetic process"/>
    <property type="evidence" value="ECO:0007669"/>
    <property type="project" value="InterPro"/>
</dbReference>
<dbReference type="InterPro" id="IPR050307">
    <property type="entry name" value="Sterol_Desaturase_Related"/>
</dbReference>
<keyword evidence="3 5" id="KW-1133">Transmembrane helix</keyword>
<comment type="subcellular location">
    <subcellularLocation>
        <location evidence="1">Membrane</location>
    </subcellularLocation>
</comment>
<evidence type="ECO:0000259" key="6">
    <source>
        <dbReference type="Pfam" id="PF04116"/>
    </source>
</evidence>
<feature type="transmembrane region" description="Helical" evidence="5">
    <location>
        <begin position="144"/>
        <end position="168"/>
    </location>
</feature>
<dbReference type="GO" id="GO:0016491">
    <property type="term" value="F:oxidoreductase activity"/>
    <property type="evidence" value="ECO:0007669"/>
    <property type="project" value="InterPro"/>
</dbReference>
<dbReference type="Proteomes" id="UP000252289">
    <property type="component" value="Unassembled WGS sequence"/>
</dbReference>
<reference evidence="7 8" key="1">
    <citation type="journal article" date="2018" name="Microbiome">
        <title>Fine metagenomic profile of the Mediterranean stratified and mixed water columns revealed by assembly and recruitment.</title>
        <authorList>
            <person name="Haro-Moreno J.M."/>
            <person name="Lopez-Perez M."/>
            <person name="De La Torre J.R."/>
            <person name="Picazo A."/>
            <person name="Camacho A."/>
            <person name="Rodriguez-Valera F."/>
        </authorList>
    </citation>
    <scope>NUCLEOTIDE SEQUENCE [LARGE SCALE GENOMIC DNA]</scope>
    <source>
        <strain evidence="7">MED-G50</strain>
    </source>
</reference>
<gene>
    <name evidence="7" type="ORF">DBW64_06100</name>
</gene>
<feature type="domain" description="Fatty acid hydroxylase" evidence="6">
    <location>
        <begin position="99"/>
        <end position="236"/>
    </location>
</feature>
<feature type="transmembrane region" description="Helical" evidence="5">
    <location>
        <begin position="6"/>
        <end position="30"/>
    </location>
</feature>
<feature type="transmembrane region" description="Helical" evidence="5">
    <location>
        <begin position="60"/>
        <end position="79"/>
    </location>
</feature>
<keyword evidence="4 5" id="KW-0472">Membrane</keyword>
<dbReference type="InterPro" id="IPR006694">
    <property type="entry name" value="Fatty_acid_hydroxylase"/>
</dbReference>
<name>A0A368EGL5_9PROT</name>
<dbReference type="Pfam" id="PF04116">
    <property type="entry name" value="FA_hydroxylase"/>
    <property type="match status" value="1"/>
</dbReference>
<dbReference type="PANTHER" id="PTHR11863">
    <property type="entry name" value="STEROL DESATURASE"/>
    <property type="match status" value="1"/>
</dbReference>
<evidence type="ECO:0000313" key="7">
    <source>
        <dbReference type="EMBL" id="RCL83014.1"/>
    </source>
</evidence>
<dbReference type="GO" id="GO:0005506">
    <property type="term" value="F:iron ion binding"/>
    <property type="evidence" value="ECO:0007669"/>
    <property type="project" value="InterPro"/>
</dbReference>
<evidence type="ECO:0000256" key="3">
    <source>
        <dbReference type="ARBA" id="ARBA00022989"/>
    </source>
</evidence>
<proteinExistence type="predicted"/>
<dbReference type="GO" id="GO:0016020">
    <property type="term" value="C:membrane"/>
    <property type="evidence" value="ECO:0007669"/>
    <property type="project" value="UniProtKB-SubCell"/>
</dbReference>
<accession>A0A368EGL5</accession>
<keyword evidence="2 5" id="KW-0812">Transmembrane</keyword>
<dbReference type="AlphaFoldDB" id="A0A368EGL5"/>
<organism evidence="7 8">
    <name type="scientific">PS1 clade bacterium</name>
    <dbReference type="NCBI Taxonomy" id="2175152"/>
    <lineage>
        <taxon>Bacteria</taxon>
        <taxon>Pseudomonadati</taxon>
        <taxon>Pseudomonadota</taxon>
        <taxon>Alphaproteobacteria</taxon>
        <taxon>PS1 clade</taxon>
    </lineage>
</organism>
<sequence length="248" mass="28634">MPELFSEYNFLVSICSLLGLIALSLSVFFVTQQFPTFKEAHKANLIANKKMKEKSFYSPTVRNGIMGSGIGYLVNYSLILPLTITVEFASIWNVLFSVFIILMVYDFFYYLMHRFLFHGDIHFFKTVHAVHHQMKNPSRGDSSYLHWLEGTMGVLLFGFTVGGLSLIFGKFDLVSIVITMWLYQEINLHNHAIFETKTFPFKTLHKISADHHRHHVSFNKGNYSSITLLYDWIFGTYETEETAPLKCA</sequence>
<protein>
    <submittedName>
        <fullName evidence="7">Fatty acid hydroxylase family protein</fullName>
    </submittedName>
</protein>
<comment type="caution">
    <text evidence="7">The sequence shown here is derived from an EMBL/GenBank/DDBJ whole genome shotgun (WGS) entry which is preliminary data.</text>
</comment>
<evidence type="ECO:0000256" key="5">
    <source>
        <dbReference type="SAM" id="Phobius"/>
    </source>
</evidence>
<evidence type="ECO:0000256" key="1">
    <source>
        <dbReference type="ARBA" id="ARBA00004370"/>
    </source>
</evidence>
<evidence type="ECO:0000313" key="8">
    <source>
        <dbReference type="Proteomes" id="UP000252289"/>
    </source>
</evidence>
<evidence type="ECO:0000256" key="2">
    <source>
        <dbReference type="ARBA" id="ARBA00022692"/>
    </source>
</evidence>
<feature type="transmembrane region" description="Helical" evidence="5">
    <location>
        <begin position="91"/>
        <end position="112"/>
    </location>
</feature>